<reference evidence="9 10" key="1">
    <citation type="submission" date="2021-02" db="EMBL/GenBank/DDBJ databases">
        <title>Variation within the Batrachochytrium salamandrivorans European outbreak.</title>
        <authorList>
            <person name="Kelly M."/>
            <person name="Pasmans F."/>
            <person name="Shea T.P."/>
            <person name="Munoz J.F."/>
            <person name="Carranza S."/>
            <person name="Cuomo C.A."/>
            <person name="Martel A."/>
        </authorList>
    </citation>
    <scope>NUCLEOTIDE SEQUENCE [LARGE SCALE GENOMIC DNA]</scope>
    <source>
        <strain evidence="9 10">AMFP18/2</strain>
    </source>
</reference>
<feature type="compositionally biased region" description="Low complexity" evidence="5">
    <location>
        <begin position="2050"/>
        <end position="2065"/>
    </location>
</feature>
<feature type="domain" description="Nucleoprotein TPR/MLP1-2" evidence="6">
    <location>
        <begin position="1233"/>
        <end position="1352"/>
    </location>
</feature>
<feature type="coiled-coil region" evidence="4">
    <location>
        <begin position="859"/>
        <end position="1076"/>
    </location>
</feature>
<feature type="coiled-coil region" evidence="4">
    <location>
        <begin position="732"/>
        <end position="799"/>
    </location>
</feature>
<dbReference type="Pfam" id="PF25481">
    <property type="entry name" value="Nucleoprot-TPR"/>
    <property type="match status" value="1"/>
</dbReference>
<feature type="compositionally biased region" description="Polar residues" evidence="5">
    <location>
        <begin position="128"/>
        <end position="140"/>
    </location>
</feature>
<proteinExistence type="predicted"/>
<feature type="compositionally biased region" description="Polar residues" evidence="5">
    <location>
        <begin position="18"/>
        <end position="30"/>
    </location>
</feature>
<dbReference type="EMBL" id="JAFCIX010000572">
    <property type="protein sequence ID" value="KAH6586657.1"/>
    <property type="molecule type" value="Genomic_DNA"/>
</dbReference>
<name>A0ABQ8EUL7_9FUNG</name>
<dbReference type="Pfam" id="PF07926">
    <property type="entry name" value="TPR_MLP1_2"/>
    <property type="match status" value="1"/>
</dbReference>
<feature type="compositionally biased region" description="Polar residues" evidence="5">
    <location>
        <begin position="2195"/>
        <end position="2205"/>
    </location>
</feature>
<evidence type="ECO:0000259" key="6">
    <source>
        <dbReference type="Pfam" id="PF07926"/>
    </source>
</evidence>
<dbReference type="Proteomes" id="UP001648503">
    <property type="component" value="Unassembled WGS sequence"/>
</dbReference>
<dbReference type="InterPro" id="IPR057974">
    <property type="entry name" value="NUA/TPR/MLP1-2-like_dom"/>
</dbReference>
<evidence type="ECO:0000256" key="2">
    <source>
        <dbReference type="ARBA" id="ARBA00023054"/>
    </source>
</evidence>
<feature type="compositionally biased region" description="Low complexity" evidence="5">
    <location>
        <begin position="141"/>
        <end position="161"/>
    </location>
</feature>
<evidence type="ECO:0000313" key="9">
    <source>
        <dbReference type="EMBL" id="KAH6586657.1"/>
    </source>
</evidence>
<dbReference type="InterPro" id="IPR012929">
    <property type="entry name" value="Nucleoprot-TPR/MLP1-2_dom"/>
</dbReference>
<dbReference type="InterPro" id="IPR057577">
    <property type="entry name" value="Nucleoprot-TPR/MLP1_dom"/>
</dbReference>
<dbReference type="PANTHER" id="PTHR18898:SF2">
    <property type="entry name" value="NUCLEOPROTEIN TPR"/>
    <property type="match status" value="1"/>
</dbReference>
<gene>
    <name evidence="9" type="ORF">BASA50_000369</name>
</gene>
<evidence type="ECO:0000256" key="4">
    <source>
        <dbReference type="SAM" id="Coils"/>
    </source>
</evidence>
<comment type="caution">
    <text evidence="9">The sequence shown here is derived from an EMBL/GenBank/DDBJ whole genome shotgun (WGS) entry which is preliminary data.</text>
</comment>
<dbReference type="Pfam" id="PF25785">
    <property type="entry name" value="TPR"/>
    <property type="match status" value="1"/>
</dbReference>
<evidence type="ECO:0000256" key="3">
    <source>
        <dbReference type="ARBA" id="ARBA00023242"/>
    </source>
</evidence>
<feature type="region of interest" description="Disordered" evidence="5">
    <location>
        <begin position="124"/>
        <end position="189"/>
    </location>
</feature>
<feature type="compositionally biased region" description="Polar residues" evidence="5">
    <location>
        <begin position="824"/>
        <end position="837"/>
    </location>
</feature>
<feature type="coiled-coil region" evidence="4">
    <location>
        <begin position="1469"/>
        <end position="1524"/>
    </location>
</feature>
<feature type="region of interest" description="Disordered" evidence="5">
    <location>
        <begin position="2148"/>
        <end position="2270"/>
    </location>
</feature>
<sequence length="2270" mass="249473">MDEDSTDPVGMEGLLDQVPQTSSMPDTSLLENAEQPSIPIVDMDLVSTPTVNPITQTHSAQSNEQPTLQSNAINHIDPTKPSVHEASIELPLQDKSMEPAVVEDLFNTPGHLVVEQVDHDVVEGSAAPSMSPSESNTQGHSPLPARSSSPSDSAANSLLSSGISLDPVKLPSTSPKVAPSPAPLHISAPPPEPLLRLLSLTRLSSEAYFVPLFQLLHNTPYLGEFVLKLDDILAPKSLESASPAALLATIERMKAQELIVETEFEQRAHDSERELRTMASQLTKINEQTEQDRLSNVSNATLVSSLRQEIRQKDAELGSWHEKDLANQSLIQSLSSEKKVLTNQILKKHEDIVRLTENSESAQQSAAKLRDELHVSLAKVGELQSAQVEQRLSSSSLEQQIEQLQKSNTWLDDELKRRTFQLSEYRREKTDQLSSLQSKVEVLSQEKCGLEASNSSAQSWSMELEQKLHSATEKYKEADSRILLLEQQFKNEMSSQKRLTELYLNKSQELADQNSELDLLLRQTEAGIEQLQEDHRSIEESLRNELDQSNQSVEKLQEELKSTLKQLESVHDNPFISNSPDPMSHLSSTATALSKAQKSGKSMTEIITEYHDMKTQLVRSQHEEERLKEMVQHIMTELEERAPVLHQNKIDLNALQQENILLQQESRDLGSQVQALLRQSEQSKNGLGGADALHSLPYNRSVTSTHASNGVKYSEMAADDIISERLVVFKNIEELQSQNQTLLRTVRSLTLKLEAYDVERARERDEWQTHELEEAANMIKAMQEQLAHQTNMIQSFVNERDSWRSIAERRGAASPNGAKEPTVRVSSPFRSSDNHASTTMASEYEQLYRSTQSEFAIFRKEAGVDTKELKSQIESLLQERTELSIQVAKLNNQHQYSQERDSFINKKLQYQEEESAQLRQRLQTLSDLSSRHDAKTQELTDGLMNARMSLESLQSENQQLKIERGVWKSSETRAVRDAQDLTRERNSANDRLRDLQHELDERVRVVASERAKAEDRLESLNRDIQLVRKQLADTLDDNRTLNAQKDSEQKEAHIKIERLTAQIEKLRGELLLAQHKEESLASKTQDLSSRLIVAEERVALYEGRSKTNSTLGANATDLDKIRDLDTKLTQTKLQLEAVKAELVVEKERCATLQGISQANEERLAEMNGTYEIFRADMDTNLAKKQSDVDALEVEIVNLKAQLETAWLDHGQTRHQLEESQTAHEAERAGLMLKMDHLRCSEEQAIASQAEMQADVSKHIAAARIAQENYEREVVAHSNAIQAVLAVKQSNREIYERAGEAESQLAASLAKLETVVTFSEATRSKLEEQISEYSKRIEDLSQQNELLHTQFEQISSSKGRSGREFNSDILDGAEVSTHTSADDQKRIDDLCEVIRFLRREKSILDTRLEISVQESERLTLQVDHIQRSLDETRAVLEEERKSSQDSLGTEEKHKALIEKIEQANLLRESNTTLRDQVEQTLKRLKRTEARLVEVEAQLEPLRAHSNELEAEVEARKAENSKLAEDNERWKGRTQQILQKYERIDPVEHAKLVEDVVTLAAARDKALQDLGELQASVDSQTQLHQSQIAVLENSLAQARTEIAQCREELAQKDTAMIEVKNRASKDADDANVKLKEIVMRSNSIAQKLKESKDRITVEYRQTQLKLQETEKSLAERVSAISATHMAELETQVGLQKSLEAKWEAKQLELQGELERNRIEIAGLRQRAAASSASISNSKQTRPIPSTTTVVPVVVPVPVTVVAPVSVPVPVPATVAATGTATTAMTPAVTPLVPVGTTLPSQALSTPTITPVVTPAALATVVPAPIKRSRDDIPESAVADPATIQEVSTAKRAKVIDTALPASNNDLSDVIITDNLAADAITPSSVIPVSAASIAPTEPTASTALLQPPKRVAPTTTENALPDVSAVAVSVTKVPDTTPVIAASVQSTTIEPHNVVQVATSCIASSPLKADIQIQQKATDETMVKDTPYQASTLSDAVTIQAGVSTTAPSSVSVTPRSTVAMPFVATPATTVVESSTSQSPMMPDLVVSAVPTAPPASSSVPVSISASKTPPEPATKPSTLTTTSDAHTEKELHAETQRIKKMLIMGMKKKAVKDQSQPQSAVAATSATSLAVPGSVGVIPMGAAVTPPRGITSTLTTATPPADSHTLATPTPAGRGKRITRTSTDSPVPLRARVARATTTQPDGSPSDTPPPLAGRGLGRGRGGPRGRGRGRGTPVATSTAAGVATLPSVPGSTSTPDKATSVPPAAPTGQN</sequence>
<organism evidence="9 10">
    <name type="scientific">Batrachochytrium salamandrivorans</name>
    <dbReference type="NCBI Taxonomy" id="1357716"/>
    <lineage>
        <taxon>Eukaryota</taxon>
        <taxon>Fungi</taxon>
        <taxon>Fungi incertae sedis</taxon>
        <taxon>Chytridiomycota</taxon>
        <taxon>Chytridiomycota incertae sedis</taxon>
        <taxon>Chytridiomycetes</taxon>
        <taxon>Rhizophydiales</taxon>
        <taxon>Rhizophydiales incertae sedis</taxon>
        <taxon>Batrachochytrium</taxon>
    </lineage>
</organism>
<feature type="domain" description="NUA/TPR/MLP1-2-like" evidence="8">
    <location>
        <begin position="648"/>
        <end position="755"/>
    </location>
</feature>
<comment type="subcellular location">
    <subcellularLocation>
        <location evidence="1">Nucleus</location>
    </subcellularLocation>
</comment>
<feature type="compositionally biased region" description="Pro residues" evidence="5">
    <location>
        <begin position="178"/>
        <end position="189"/>
    </location>
</feature>
<feature type="domain" description="Nucleoprotein TPR/MPL1" evidence="7">
    <location>
        <begin position="387"/>
        <end position="459"/>
    </location>
</feature>
<feature type="region of interest" description="Disordered" evidence="5">
    <location>
        <begin position="1"/>
        <end position="35"/>
    </location>
</feature>
<evidence type="ECO:0000259" key="8">
    <source>
        <dbReference type="Pfam" id="PF25785"/>
    </source>
</evidence>
<protein>
    <recommendedName>
        <fullName evidence="11">Nucleoprotein TPR/MLP1 domain-containing protein</fullName>
    </recommendedName>
</protein>
<feature type="coiled-coil region" evidence="4">
    <location>
        <begin position="426"/>
        <end position="488"/>
    </location>
</feature>
<feature type="region of interest" description="Disordered" evidence="5">
    <location>
        <begin position="2050"/>
        <end position="2089"/>
    </location>
</feature>
<feature type="coiled-coil region" evidence="4">
    <location>
        <begin position="514"/>
        <end position="573"/>
    </location>
</feature>
<feature type="compositionally biased region" description="Polar residues" evidence="5">
    <location>
        <begin position="2074"/>
        <end position="2083"/>
    </location>
</feature>
<dbReference type="PANTHER" id="PTHR18898">
    <property type="entry name" value="NUCLEOPROTEIN TPR-RELATED"/>
    <property type="match status" value="1"/>
</dbReference>
<feature type="coiled-coil region" evidence="4">
    <location>
        <begin position="1121"/>
        <end position="1148"/>
    </location>
</feature>
<feature type="coiled-coil region" evidence="4">
    <location>
        <begin position="1308"/>
        <end position="1349"/>
    </location>
</feature>
<feature type="coiled-coil region" evidence="4">
    <location>
        <begin position="1174"/>
        <end position="1201"/>
    </location>
</feature>
<feature type="coiled-coil region" evidence="4">
    <location>
        <begin position="645"/>
        <end position="672"/>
    </location>
</feature>
<accession>A0ABQ8EUL7</accession>
<evidence type="ECO:0008006" key="11">
    <source>
        <dbReference type="Google" id="ProtNLM"/>
    </source>
</evidence>
<keyword evidence="10" id="KW-1185">Reference proteome</keyword>
<keyword evidence="3" id="KW-0539">Nucleus</keyword>
<evidence type="ECO:0000313" key="10">
    <source>
        <dbReference type="Proteomes" id="UP001648503"/>
    </source>
</evidence>
<evidence type="ECO:0000259" key="7">
    <source>
        <dbReference type="Pfam" id="PF25481"/>
    </source>
</evidence>
<evidence type="ECO:0000256" key="1">
    <source>
        <dbReference type="ARBA" id="ARBA00004123"/>
    </source>
</evidence>
<evidence type="ECO:0000256" key="5">
    <source>
        <dbReference type="SAM" id="MobiDB-lite"/>
    </source>
</evidence>
<keyword evidence="2 4" id="KW-0175">Coiled coil</keyword>
<feature type="coiled-coil region" evidence="4">
    <location>
        <begin position="1586"/>
        <end position="1613"/>
    </location>
</feature>
<feature type="region of interest" description="Disordered" evidence="5">
    <location>
        <begin position="809"/>
        <end position="837"/>
    </location>
</feature>